<protein>
    <recommendedName>
        <fullName evidence="3">Lipoprotein</fullName>
    </recommendedName>
</protein>
<sequence>MTKIKNYISTALIIPVLMLCLVVSSCSEDGLLPESAEKNYPETFSFMDVGINTLYSIRLRHRLGSILDDDSIQKNNTIDLSINSKTFINDYFPDFNDINLKLNTPVRERVEHKTIKLMYRYAKNKGLAFNYVEFLFSEYTLTPLLIRVHFKQDNLGIREALEKKYGAPSKLNWDKNQPMATALYWEKNHDLMILSTIPDHLGRLTYEINIYFTKRLKDLIETESSPRQTKKGQPSIEKKAF</sequence>
<dbReference type="Proteomes" id="UP000191931">
    <property type="component" value="Unassembled WGS sequence"/>
</dbReference>
<keyword evidence="2" id="KW-1185">Reference proteome</keyword>
<dbReference type="STRING" id="1246637.MTBBW1_2090011"/>
<proteinExistence type="predicted"/>
<evidence type="ECO:0008006" key="3">
    <source>
        <dbReference type="Google" id="ProtNLM"/>
    </source>
</evidence>
<evidence type="ECO:0000313" key="2">
    <source>
        <dbReference type="Proteomes" id="UP000191931"/>
    </source>
</evidence>
<evidence type="ECO:0000313" key="1">
    <source>
        <dbReference type="EMBL" id="SLM30047.1"/>
    </source>
</evidence>
<name>A0A1W1HC26_9BACT</name>
<dbReference type="OrthoDB" id="5417695at2"/>
<accession>A0A1W1HC26</accession>
<dbReference type="AlphaFoldDB" id="A0A1W1HC26"/>
<dbReference type="RefSeq" id="WP_080807386.1">
    <property type="nucleotide sequence ID" value="NZ_LT828557.1"/>
</dbReference>
<organism evidence="1 2">
    <name type="scientific">Desulfamplus magnetovallimortis</name>
    <dbReference type="NCBI Taxonomy" id="1246637"/>
    <lineage>
        <taxon>Bacteria</taxon>
        <taxon>Pseudomonadati</taxon>
        <taxon>Thermodesulfobacteriota</taxon>
        <taxon>Desulfobacteria</taxon>
        <taxon>Desulfobacterales</taxon>
        <taxon>Desulfobacteraceae</taxon>
        <taxon>Desulfamplus</taxon>
    </lineage>
</organism>
<dbReference type="EMBL" id="FWEV01000123">
    <property type="protein sequence ID" value="SLM30047.1"/>
    <property type="molecule type" value="Genomic_DNA"/>
</dbReference>
<reference evidence="1 2" key="1">
    <citation type="submission" date="2017-03" db="EMBL/GenBank/DDBJ databases">
        <authorList>
            <person name="Afonso C.L."/>
            <person name="Miller P.J."/>
            <person name="Scott M.A."/>
            <person name="Spackman E."/>
            <person name="Goraichik I."/>
            <person name="Dimitrov K.M."/>
            <person name="Suarez D.L."/>
            <person name="Swayne D.E."/>
        </authorList>
    </citation>
    <scope>NUCLEOTIDE SEQUENCE [LARGE SCALE GENOMIC DNA]</scope>
    <source>
        <strain evidence="1">PRJEB14757</strain>
    </source>
</reference>
<gene>
    <name evidence="1" type="ORF">MTBBW1_2090011</name>
</gene>
<dbReference type="PROSITE" id="PS51257">
    <property type="entry name" value="PROKAR_LIPOPROTEIN"/>
    <property type="match status" value="1"/>
</dbReference>